<dbReference type="InterPro" id="IPR005828">
    <property type="entry name" value="MFS_sugar_transport-like"/>
</dbReference>
<evidence type="ECO:0000313" key="6">
    <source>
        <dbReference type="Proteomes" id="UP001381693"/>
    </source>
</evidence>
<dbReference type="GO" id="GO:0016020">
    <property type="term" value="C:membrane"/>
    <property type="evidence" value="ECO:0007669"/>
    <property type="project" value="UniProtKB-SubCell"/>
</dbReference>
<name>A0AAN9ABG9_HALRR</name>
<evidence type="ECO:0000256" key="1">
    <source>
        <dbReference type="ARBA" id="ARBA00004370"/>
    </source>
</evidence>
<keyword evidence="3" id="KW-1133">Transmembrane helix</keyword>
<evidence type="ECO:0000313" key="5">
    <source>
        <dbReference type="EMBL" id="KAK7081983.1"/>
    </source>
</evidence>
<comment type="subcellular location">
    <subcellularLocation>
        <location evidence="1">Membrane</location>
    </subcellularLocation>
</comment>
<dbReference type="Pfam" id="PF00083">
    <property type="entry name" value="Sugar_tr"/>
    <property type="match status" value="1"/>
</dbReference>
<organism evidence="5 6">
    <name type="scientific">Halocaridina rubra</name>
    <name type="common">Hawaiian red shrimp</name>
    <dbReference type="NCBI Taxonomy" id="373956"/>
    <lineage>
        <taxon>Eukaryota</taxon>
        <taxon>Metazoa</taxon>
        <taxon>Ecdysozoa</taxon>
        <taxon>Arthropoda</taxon>
        <taxon>Crustacea</taxon>
        <taxon>Multicrustacea</taxon>
        <taxon>Malacostraca</taxon>
        <taxon>Eumalacostraca</taxon>
        <taxon>Eucarida</taxon>
        <taxon>Decapoda</taxon>
        <taxon>Pleocyemata</taxon>
        <taxon>Caridea</taxon>
        <taxon>Atyoidea</taxon>
        <taxon>Atyidae</taxon>
        <taxon>Halocaridina</taxon>
    </lineage>
</organism>
<gene>
    <name evidence="5" type="ORF">SK128_003379</name>
</gene>
<dbReference type="Proteomes" id="UP001381693">
    <property type="component" value="Unassembled WGS sequence"/>
</dbReference>
<dbReference type="Gene3D" id="1.10.286.90">
    <property type="entry name" value="MFS transporter, transmembrane helix TM10b"/>
    <property type="match status" value="1"/>
</dbReference>
<keyword evidence="4" id="KW-0472">Membrane</keyword>
<accession>A0AAN9ABG9</accession>
<dbReference type="AlphaFoldDB" id="A0AAN9ABG9"/>
<evidence type="ECO:0000256" key="2">
    <source>
        <dbReference type="ARBA" id="ARBA00022692"/>
    </source>
</evidence>
<reference evidence="5 6" key="1">
    <citation type="submission" date="2023-11" db="EMBL/GenBank/DDBJ databases">
        <title>Halocaridina rubra genome assembly.</title>
        <authorList>
            <person name="Smith C."/>
        </authorList>
    </citation>
    <scope>NUCLEOTIDE SEQUENCE [LARGE SCALE GENOMIC DNA]</scope>
    <source>
        <strain evidence="5">EP-1</strain>
        <tissue evidence="5">Whole</tissue>
    </source>
</reference>
<dbReference type="GO" id="GO:0022857">
    <property type="term" value="F:transmembrane transporter activity"/>
    <property type="evidence" value="ECO:0007669"/>
    <property type="project" value="InterPro"/>
</dbReference>
<sequence>MSSLATESPRWLLQRGRTEEATKVLEKAVSWNGAHMGKSVHAIVDELVRNQENISVSSLSNNVFLCVIVLDLESCTATPDATREEVAWSNEQRGHHHCYACTNRKR</sequence>
<keyword evidence="6" id="KW-1185">Reference proteome</keyword>
<evidence type="ECO:0000256" key="3">
    <source>
        <dbReference type="ARBA" id="ARBA00022989"/>
    </source>
</evidence>
<protein>
    <submittedName>
        <fullName evidence="5">Uncharacterized protein</fullName>
    </submittedName>
</protein>
<proteinExistence type="predicted"/>
<comment type="caution">
    <text evidence="5">The sequence shown here is derived from an EMBL/GenBank/DDBJ whole genome shotgun (WGS) entry which is preliminary data.</text>
</comment>
<dbReference type="EMBL" id="JAXCGZ010004294">
    <property type="protein sequence ID" value="KAK7081983.1"/>
    <property type="molecule type" value="Genomic_DNA"/>
</dbReference>
<keyword evidence="2" id="KW-0812">Transmembrane</keyword>
<evidence type="ECO:0000256" key="4">
    <source>
        <dbReference type="ARBA" id="ARBA00023136"/>
    </source>
</evidence>